<dbReference type="GO" id="GO:0045337">
    <property type="term" value="P:farnesyl diphosphate biosynthetic process"/>
    <property type="evidence" value="ECO:0007669"/>
    <property type="project" value="TreeGrafter"/>
</dbReference>
<evidence type="ECO:0000256" key="7">
    <source>
        <dbReference type="RuleBase" id="RU004466"/>
    </source>
</evidence>
<keyword evidence="2 7" id="KW-0808">Transferase</keyword>
<sequence>MWNLVATALRGWTPRCSLSVGRLSACRCRTRLLARTTCGRPGRSLAAAGCASQHTSAASNSKPDSMASEQRPRLPRVRSANDLPVREARDDLLKTVLGMDFGEPALAEAMEALREAVEYNLPGGKRVRLLAVVQTYELLAEEEDAPHLHLACLVGWCVELLQCYFLVLDDIMDGSSMRRGQPCWHTRPDVGLRAINDALFLDKALGWVLRQRLRSLPCYLPLLELFHEGDLRTVLGQELDMVAAAAGGAGQSAVDRYWATVKFKTAFYSFALPIRAGMLLAGIEDSLLHEQAQEMALTLGRIFQVRDDYIDCFGTVEDIGKVGTDIVDRKYSWLFVTALQLASPQQAELIQAHVGRGAPGGSDEAAVKAVYRELDLPGHYAAYRERAVCELNAQIDRLPPKLAEVFRLQRDAFLRLYP</sequence>
<reference evidence="9 10" key="1">
    <citation type="journal article" date="2023" name="Arcadia Sci">
        <title>De novo assembly of a long-read Amblyomma americanum tick genome.</title>
        <authorList>
            <person name="Chou S."/>
            <person name="Poskanzer K.E."/>
            <person name="Rollins M."/>
            <person name="Thuy-Boun P.S."/>
        </authorList>
    </citation>
    <scope>NUCLEOTIDE SEQUENCE [LARGE SCALE GENOMIC DNA]</scope>
    <source>
        <strain evidence="9">F_SG_1</strain>
        <tissue evidence="9">Salivary glands</tissue>
    </source>
</reference>
<dbReference type="SUPFAM" id="SSF48576">
    <property type="entry name" value="Terpenoid synthases"/>
    <property type="match status" value="1"/>
</dbReference>
<dbReference type="GO" id="GO:0042811">
    <property type="term" value="P:pheromone biosynthetic process"/>
    <property type="evidence" value="ECO:0007669"/>
    <property type="project" value="UniProtKB-ARBA"/>
</dbReference>
<gene>
    <name evidence="9" type="ORF">V5799_033474</name>
</gene>
<keyword evidence="10" id="KW-1185">Reference proteome</keyword>
<proteinExistence type="inferred from homology"/>
<dbReference type="GO" id="GO:0004161">
    <property type="term" value="F:dimethylallyltranstransferase activity"/>
    <property type="evidence" value="ECO:0007669"/>
    <property type="project" value="TreeGrafter"/>
</dbReference>
<dbReference type="PANTHER" id="PTHR11525">
    <property type="entry name" value="FARNESYL-PYROPHOSPHATE SYNTHETASE"/>
    <property type="match status" value="1"/>
</dbReference>
<accession>A0AAQ4DN76</accession>
<comment type="caution">
    <text evidence="9">The sequence shown here is derived from an EMBL/GenBank/DDBJ whole genome shotgun (WGS) entry which is preliminary data.</text>
</comment>
<keyword evidence="4" id="KW-0460">Magnesium</keyword>
<dbReference type="PROSITE" id="PS00444">
    <property type="entry name" value="POLYPRENYL_SYNTHASE_2"/>
    <property type="match status" value="1"/>
</dbReference>
<comment type="similarity">
    <text evidence="7">Belongs to the FPP/GGPP synthase family.</text>
</comment>
<protein>
    <recommendedName>
        <fullName evidence="6">Farnesyl pyrophosphate synthase</fullName>
    </recommendedName>
</protein>
<evidence type="ECO:0000256" key="3">
    <source>
        <dbReference type="ARBA" id="ARBA00022723"/>
    </source>
</evidence>
<dbReference type="GO" id="GO:0046872">
    <property type="term" value="F:metal ion binding"/>
    <property type="evidence" value="ECO:0007669"/>
    <property type="project" value="UniProtKB-KW"/>
</dbReference>
<dbReference type="SFLD" id="SFLDG01017">
    <property type="entry name" value="Polyprenyl_Transferase_Like"/>
    <property type="match status" value="1"/>
</dbReference>
<dbReference type="EMBL" id="JARKHS020028851">
    <property type="protein sequence ID" value="KAK8763916.1"/>
    <property type="molecule type" value="Genomic_DNA"/>
</dbReference>
<dbReference type="GO" id="GO:0004337">
    <property type="term" value="F:(2E,6E)-farnesyl diphosphate synthase activity"/>
    <property type="evidence" value="ECO:0007669"/>
    <property type="project" value="TreeGrafter"/>
</dbReference>
<dbReference type="Pfam" id="PF00348">
    <property type="entry name" value="polyprenyl_synt"/>
    <property type="match status" value="1"/>
</dbReference>
<evidence type="ECO:0000313" key="9">
    <source>
        <dbReference type="EMBL" id="KAK8763916.1"/>
    </source>
</evidence>
<evidence type="ECO:0000256" key="1">
    <source>
        <dbReference type="ARBA" id="ARBA00001946"/>
    </source>
</evidence>
<organism evidence="9 10">
    <name type="scientific">Amblyomma americanum</name>
    <name type="common">Lone star tick</name>
    <dbReference type="NCBI Taxonomy" id="6943"/>
    <lineage>
        <taxon>Eukaryota</taxon>
        <taxon>Metazoa</taxon>
        <taxon>Ecdysozoa</taxon>
        <taxon>Arthropoda</taxon>
        <taxon>Chelicerata</taxon>
        <taxon>Arachnida</taxon>
        <taxon>Acari</taxon>
        <taxon>Parasitiformes</taxon>
        <taxon>Ixodida</taxon>
        <taxon>Ixodoidea</taxon>
        <taxon>Ixodidae</taxon>
        <taxon>Amblyomminae</taxon>
        <taxon>Amblyomma</taxon>
    </lineage>
</organism>
<evidence type="ECO:0000256" key="6">
    <source>
        <dbReference type="ARBA" id="ARBA00034546"/>
    </source>
</evidence>
<comment type="pathway">
    <text evidence="5">Pheromone biosynthesis.</text>
</comment>
<dbReference type="InterPro" id="IPR000092">
    <property type="entry name" value="Polyprenyl_synt"/>
</dbReference>
<feature type="region of interest" description="Disordered" evidence="8">
    <location>
        <begin position="54"/>
        <end position="80"/>
    </location>
</feature>
<evidence type="ECO:0000313" key="10">
    <source>
        <dbReference type="Proteomes" id="UP001321473"/>
    </source>
</evidence>
<dbReference type="CDD" id="cd00685">
    <property type="entry name" value="Trans_IPPS_HT"/>
    <property type="match status" value="1"/>
</dbReference>
<dbReference type="InterPro" id="IPR008949">
    <property type="entry name" value="Isoprenoid_synthase_dom_sf"/>
</dbReference>
<dbReference type="PANTHER" id="PTHR11525:SF0">
    <property type="entry name" value="FARNESYL PYROPHOSPHATE SYNTHASE"/>
    <property type="match status" value="1"/>
</dbReference>
<keyword evidence="3" id="KW-0479">Metal-binding</keyword>
<evidence type="ECO:0000256" key="8">
    <source>
        <dbReference type="SAM" id="MobiDB-lite"/>
    </source>
</evidence>
<dbReference type="AlphaFoldDB" id="A0AAQ4DN76"/>
<dbReference type="InterPro" id="IPR033749">
    <property type="entry name" value="Polyprenyl_synt_CS"/>
</dbReference>
<evidence type="ECO:0000256" key="5">
    <source>
        <dbReference type="ARBA" id="ARBA00033740"/>
    </source>
</evidence>
<evidence type="ECO:0000256" key="4">
    <source>
        <dbReference type="ARBA" id="ARBA00022842"/>
    </source>
</evidence>
<dbReference type="SFLD" id="SFLDS00005">
    <property type="entry name" value="Isoprenoid_Synthase_Type_I"/>
    <property type="match status" value="1"/>
</dbReference>
<evidence type="ECO:0000256" key="2">
    <source>
        <dbReference type="ARBA" id="ARBA00022679"/>
    </source>
</evidence>
<dbReference type="Proteomes" id="UP001321473">
    <property type="component" value="Unassembled WGS sequence"/>
</dbReference>
<dbReference type="Gene3D" id="1.10.600.10">
    <property type="entry name" value="Farnesyl Diphosphate Synthase"/>
    <property type="match status" value="1"/>
</dbReference>
<dbReference type="PROSITE" id="PS00723">
    <property type="entry name" value="POLYPRENYL_SYNTHASE_1"/>
    <property type="match status" value="1"/>
</dbReference>
<name>A0AAQ4DN76_AMBAM</name>
<comment type="cofactor">
    <cofactor evidence="1">
        <name>Mg(2+)</name>
        <dbReference type="ChEBI" id="CHEBI:18420"/>
    </cofactor>
</comment>
<dbReference type="InterPro" id="IPR039702">
    <property type="entry name" value="FPS1-like"/>
</dbReference>
<feature type="compositionally biased region" description="Polar residues" evidence="8">
    <location>
        <begin position="54"/>
        <end position="63"/>
    </location>
</feature>
<dbReference type="GO" id="GO:0005737">
    <property type="term" value="C:cytoplasm"/>
    <property type="evidence" value="ECO:0007669"/>
    <property type="project" value="TreeGrafter"/>
</dbReference>